<evidence type="ECO:0000313" key="2">
    <source>
        <dbReference type="Proteomes" id="UP000036367"/>
    </source>
</evidence>
<keyword evidence="2" id="KW-1185">Reference proteome</keyword>
<dbReference type="AlphaFoldDB" id="A0A0J1BFU6"/>
<dbReference type="STRING" id="595434.RISK_002629"/>
<dbReference type="EMBL" id="LECT01000019">
    <property type="protein sequence ID" value="KLU05422.1"/>
    <property type="molecule type" value="Genomic_DNA"/>
</dbReference>
<evidence type="ECO:0000313" key="1">
    <source>
        <dbReference type="EMBL" id="KLU05422.1"/>
    </source>
</evidence>
<protein>
    <submittedName>
        <fullName evidence="1">Uncharacterized protein</fullName>
    </submittedName>
</protein>
<dbReference type="Proteomes" id="UP000036367">
    <property type="component" value="Unassembled WGS sequence"/>
</dbReference>
<sequence>MAISERHESKHSAKVGRNRKDAPSLVPLFGWLVHHPRAGRAFKRT</sequence>
<accession>A0A0J1BFU6</accession>
<reference evidence="1" key="1">
    <citation type="submission" date="2015-05" db="EMBL/GenBank/DDBJ databases">
        <title>Permanent draft genome of Rhodopirellula islandicus K833.</title>
        <authorList>
            <person name="Kizina J."/>
            <person name="Richter M."/>
            <person name="Glockner F.O."/>
            <person name="Harder J."/>
        </authorList>
    </citation>
    <scope>NUCLEOTIDE SEQUENCE [LARGE SCALE GENOMIC DNA]</scope>
    <source>
        <strain evidence="1">K833</strain>
    </source>
</reference>
<comment type="caution">
    <text evidence="1">The sequence shown here is derived from an EMBL/GenBank/DDBJ whole genome shotgun (WGS) entry which is preliminary data.</text>
</comment>
<gene>
    <name evidence="1" type="ORF">RISK_002629</name>
</gene>
<proteinExistence type="predicted"/>
<organism evidence="1 2">
    <name type="scientific">Rhodopirellula islandica</name>
    <dbReference type="NCBI Taxonomy" id="595434"/>
    <lineage>
        <taxon>Bacteria</taxon>
        <taxon>Pseudomonadati</taxon>
        <taxon>Planctomycetota</taxon>
        <taxon>Planctomycetia</taxon>
        <taxon>Pirellulales</taxon>
        <taxon>Pirellulaceae</taxon>
        <taxon>Rhodopirellula</taxon>
    </lineage>
</organism>
<name>A0A0J1BFU6_RHOIS</name>
<dbReference type="PATRIC" id="fig|595434.4.peg.2505"/>